<evidence type="ECO:0000256" key="5">
    <source>
        <dbReference type="ARBA" id="ARBA00023065"/>
    </source>
</evidence>
<dbReference type="Pfam" id="PF00520">
    <property type="entry name" value="Ion_trans"/>
    <property type="match status" value="1"/>
</dbReference>
<evidence type="ECO:0000259" key="11">
    <source>
        <dbReference type="PROSITE" id="PS50042"/>
    </source>
</evidence>
<dbReference type="SMART" id="SM00100">
    <property type="entry name" value="cNMP"/>
    <property type="match status" value="1"/>
</dbReference>
<keyword evidence="6 10" id="KW-0472">Membrane</keyword>
<keyword evidence="12" id="KW-1185">Reference proteome</keyword>
<dbReference type="Gene3D" id="1.10.287.630">
    <property type="entry name" value="Helix hairpin bin"/>
    <property type="match status" value="1"/>
</dbReference>
<dbReference type="GeneID" id="108679410"/>
<dbReference type="GO" id="GO:0030553">
    <property type="term" value="F:cGMP binding"/>
    <property type="evidence" value="ECO:0007669"/>
    <property type="project" value="TreeGrafter"/>
</dbReference>
<feature type="region of interest" description="Disordered" evidence="9">
    <location>
        <begin position="39"/>
        <end position="78"/>
    </location>
</feature>
<evidence type="ECO:0000256" key="3">
    <source>
        <dbReference type="ARBA" id="ARBA00022692"/>
    </source>
</evidence>
<feature type="compositionally biased region" description="Low complexity" evidence="9">
    <location>
        <begin position="130"/>
        <end position="139"/>
    </location>
</feature>
<evidence type="ECO:0000256" key="4">
    <source>
        <dbReference type="ARBA" id="ARBA00022989"/>
    </source>
</evidence>
<proteinExistence type="predicted"/>
<dbReference type="SUPFAM" id="SSF51206">
    <property type="entry name" value="cAMP-binding domain-like"/>
    <property type="match status" value="1"/>
</dbReference>
<dbReference type="PANTHER" id="PTHR45638:SF1">
    <property type="entry name" value="CYCLIC NUCLEOTIDE-GATED ION CHANNEL SUBUNIT B, ISOFORM A"/>
    <property type="match status" value="1"/>
</dbReference>
<dbReference type="InterPro" id="IPR018490">
    <property type="entry name" value="cNMP-bd_dom_sf"/>
</dbReference>
<dbReference type="PROSITE" id="PS00888">
    <property type="entry name" value="CNMP_BINDING_1"/>
    <property type="match status" value="1"/>
</dbReference>
<dbReference type="InterPro" id="IPR018488">
    <property type="entry name" value="cNMP-bd_CS"/>
</dbReference>
<evidence type="ECO:0000313" key="13">
    <source>
        <dbReference type="RefSeq" id="XP_018023521.1"/>
    </source>
</evidence>
<feature type="compositionally biased region" description="Polar residues" evidence="9">
    <location>
        <begin position="809"/>
        <end position="823"/>
    </location>
</feature>
<dbReference type="InterPro" id="IPR005821">
    <property type="entry name" value="Ion_trans_dom"/>
</dbReference>
<keyword evidence="3 10" id="KW-0812">Transmembrane</keyword>
<evidence type="ECO:0000313" key="12">
    <source>
        <dbReference type="Proteomes" id="UP000694843"/>
    </source>
</evidence>
<dbReference type="PROSITE" id="PS00889">
    <property type="entry name" value="CNMP_BINDING_2"/>
    <property type="match status" value="1"/>
</dbReference>
<dbReference type="PANTHER" id="PTHR45638">
    <property type="entry name" value="CYCLIC NUCLEOTIDE-GATED CATION CHANNEL SUBUNIT A"/>
    <property type="match status" value="1"/>
</dbReference>
<dbReference type="FunFam" id="1.10.287.70:FF:000072">
    <property type="entry name" value="Cyclic nucleotide gated channel beta 3"/>
    <property type="match status" value="1"/>
</dbReference>
<reference evidence="13" key="1">
    <citation type="submission" date="2025-08" db="UniProtKB">
        <authorList>
            <consortium name="RefSeq"/>
        </authorList>
    </citation>
    <scope>IDENTIFICATION</scope>
    <source>
        <tissue evidence="13">Whole organism</tissue>
    </source>
</reference>
<keyword evidence="7" id="KW-1071">Ligand-gated ion channel</keyword>
<evidence type="ECO:0000256" key="2">
    <source>
        <dbReference type="ARBA" id="ARBA00022448"/>
    </source>
</evidence>
<dbReference type="FunFam" id="2.60.120.10:FF:000078">
    <property type="entry name" value="Cyclic nucleotide-gated channel"/>
    <property type="match status" value="1"/>
</dbReference>
<feature type="transmembrane region" description="Helical" evidence="10">
    <location>
        <begin position="290"/>
        <end position="307"/>
    </location>
</feature>
<dbReference type="CDD" id="cd00038">
    <property type="entry name" value="CAP_ED"/>
    <property type="match status" value="1"/>
</dbReference>
<feature type="region of interest" description="Disordered" evidence="9">
    <location>
        <begin position="121"/>
        <end position="158"/>
    </location>
</feature>
<dbReference type="GO" id="GO:0017071">
    <property type="term" value="C:intracellular cyclic nucleotide activated cation channel complex"/>
    <property type="evidence" value="ECO:0007669"/>
    <property type="project" value="TreeGrafter"/>
</dbReference>
<dbReference type="InterPro" id="IPR000595">
    <property type="entry name" value="cNMP-bd_dom"/>
</dbReference>
<comment type="subcellular location">
    <subcellularLocation>
        <location evidence="1">Membrane</location>
        <topology evidence="1">Multi-pass membrane protein</topology>
    </subcellularLocation>
</comment>
<dbReference type="OrthoDB" id="421226at2759"/>
<dbReference type="OMA" id="LTIDCIF"/>
<gene>
    <name evidence="13" type="primary">LOC108679410</name>
</gene>
<dbReference type="Proteomes" id="UP000694843">
    <property type="component" value="Unplaced"/>
</dbReference>
<dbReference type="GO" id="GO:0005886">
    <property type="term" value="C:plasma membrane"/>
    <property type="evidence" value="ECO:0007669"/>
    <property type="project" value="TreeGrafter"/>
</dbReference>
<dbReference type="KEGG" id="hazt:108679410"/>
<keyword evidence="5" id="KW-0406">Ion transport</keyword>
<protein>
    <submittedName>
        <fullName evidence="13">Cyclic nucleotide-gated cation channel beta-3</fullName>
    </submittedName>
</protein>
<dbReference type="RefSeq" id="XP_018023521.1">
    <property type="nucleotide sequence ID" value="XM_018168032.1"/>
</dbReference>
<evidence type="ECO:0000256" key="9">
    <source>
        <dbReference type="SAM" id="MobiDB-lite"/>
    </source>
</evidence>
<dbReference type="Gene3D" id="1.10.287.70">
    <property type="match status" value="1"/>
</dbReference>
<keyword evidence="2" id="KW-0813">Transport</keyword>
<name>A0A8B7PE05_HYAAZ</name>
<sequence length="950" mass="106250">MLKNNGRHKNLHENEIGNEFMDQGYHGDKYECIGQHLLNDEDEEPERNGEDEEPGCDSENEELGSNGEEDENRKKIDRLHPVPKIMLALHGKEPHDCEEGSVAVQESLHRLVAAFQRRTDRTKAAITHTSSPDSLSSDDSSNDDGEHQRRRQQRLASLVPDISSRPDTSWQQLVGVSGTRATLKRMALRARKYLAPSVAIEPTSRIYLTWLAIANACYIYNAITIPLRAVFSNYQTASNWHWWLACDCVCDAIYALDVLLFNFRVKFIDNGFWVGEPRQIRRHYARSRRFKLDLLALLPLDLLYLVVGPAPVLRLPRLIKIHVFWDCFNRLDSYLSSPYIVRLTRTVLYMLYMIHLNCCAYYGMSKLEGIGSNAWVFSGEGHSYIRCFYFATKTVTSIGKNPRPENDAEHVFMTASWLLGVFIFALLIGQIRDIMATATRAQTEYRAVMDATQNYLHKLNLPVALQARIKLWFTYTWHSQKTLNENDALGYLPKKMRTDVALSVHISTLAKVQLFQDCDKALLRDLVLKLQPVIYLPGDLVCKKGEVGKEMYIVQSGQVQVVGGPDNATVFATLGEGCVFGEVSLLAVGGGNRRTADVVSRGFSNLFVLSKADLHETIRDYPEAQEILRKKARRLLKQTLGDVRRRVQPEDDVVIRERQETPKLMRAVLQVVRQDSFTASVLRRSSRSLSPLPLNASPCPLHSSHASVSSLGTQSPQSVHSLQSPQSVHSLQSLSPAKPNPAPTNASATQYGKLLGVPCLGCGEDEKRLSLIGNFPARGDSVTKEQPPDMQDDGQGSFDDAFLPDGSQHHNTTAPTSSLEEINTDQNEHQPLSKNLHVDLDFQSKIQAQEGGVSLLPQNLRALGRGSYFDTPTTSTNSFGNDTETTSGRGVTGCFVIDVDGSNNNHFEDHPHMCLFSKETDLMNGSPESFSSVVFGSLPNPKVKPKSYHK</sequence>
<accession>A0A8B7PE05</accession>
<feature type="region of interest" description="Disordered" evidence="9">
    <location>
        <begin position="777"/>
        <end position="823"/>
    </location>
</feature>
<keyword evidence="4 10" id="KW-1133">Transmembrane helix</keyword>
<organism evidence="12 13">
    <name type="scientific">Hyalella azteca</name>
    <name type="common">Amphipod</name>
    <dbReference type="NCBI Taxonomy" id="294128"/>
    <lineage>
        <taxon>Eukaryota</taxon>
        <taxon>Metazoa</taxon>
        <taxon>Ecdysozoa</taxon>
        <taxon>Arthropoda</taxon>
        <taxon>Crustacea</taxon>
        <taxon>Multicrustacea</taxon>
        <taxon>Malacostraca</taxon>
        <taxon>Eumalacostraca</taxon>
        <taxon>Peracarida</taxon>
        <taxon>Amphipoda</taxon>
        <taxon>Senticaudata</taxon>
        <taxon>Talitrida</taxon>
        <taxon>Talitroidea</taxon>
        <taxon>Hyalellidae</taxon>
        <taxon>Hyalella</taxon>
    </lineage>
</organism>
<dbReference type="AlphaFoldDB" id="A0A8B7PE05"/>
<dbReference type="SUPFAM" id="SSF81324">
    <property type="entry name" value="Voltage-gated potassium channels"/>
    <property type="match status" value="1"/>
</dbReference>
<feature type="region of interest" description="Disordered" evidence="9">
    <location>
        <begin position="701"/>
        <end position="747"/>
    </location>
</feature>
<feature type="domain" description="Cyclic nucleotide-binding" evidence="11">
    <location>
        <begin position="514"/>
        <end position="618"/>
    </location>
</feature>
<dbReference type="GO" id="GO:0044877">
    <property type="term" value="F:protein-containing complex binding"/>
    <property type="evidence" value="ECO:0007669"/>
    <property type="project" value="TreeGrafter"/>
</dbReference>
<dbReference type="GO" id="GO:0005223">
    <property type="term" value="F:intracellularly cGMP-activated cation channel activity"/>
    <property type="evidence" value="ECO:0007669"/>
    <property type="project" value="TreeGrafter"/>
</dbReference>
<dbReference type="FunFam" id="1.10.287.630:FF:000001">
    <property type="entry name" value="Cyclic nucleotide-gated channel alpha 3"/>
    <property type="match status" value="1"/>
</dbReference>
<dbReference type="Pfam" id="PF00027">
    <property type="entry name" value="cNMP_binding"/>
    <property type="match status" value="1"/>
</dbReference>
<dbReference type="GO" id="GO:0005222">
    <property type="term" value="F:intracellularly cAMP-activated cation channel activity"/>
    <property type="evidence" value="ECO:0007669"/>
    <property type="project" value="TreeGrafter"/>
</dbReference>
<dbReference type="PROSITE" id="PS50042">
    <property type="entry name" value="CNMP_BINDING_3"/>
    <property type="match status" value="1"/>
</dbReference>
<evidence type="ECO:0000256" key="10">
    <source>
        <dbReference type="SAM" id="Phobius"/>
    </source>
</evidence>
<evidence type="ECO:0000256" key="8">
    <source>
        <dbReference type="ARBA" id="ARBA00023303"/>
    </source>
</evidence>
<dbReference type="CTD" id="37479"/>
<evidence type="ECO:0000256" key="1">
    <source>
        <dbReference type="ARBA" id="ARBA00004141"/>
    </source>
</evidence>
<evidence type="ECO:0000256" key="7">
    <source>
        <dbReference type="ARBA" id="ARBA00023286"/>
    </source>
</evidence>
<dbReference type="InterPro" id="IPR014710">
    <property type="entry name" value="RmlC-like_jellyroll"/>
</dbReference>
<dbReference type="InterPro" id="IPR050866">
    <property type="entry name" value="CNG_cation_channel"/>
</dbReference>
<feature type="compositionally biased region" description="Acidic residues" evidence="9">
    <location>
        <begin position="40"/>
        <end position="70"/>
    </location>
</feature>
<keyword evidence="8" id="KW-0407">Ion channel</keyword>
<dbReference type="Gene3D" id="2.60.120.10">
    <property type="entry name" value="Jelly Rolls"/>
    <property type="match status" value="1"/>
</dbReference>
<feature type="compositionally biased region" description="Polar residues" evidence="9">
    <location>
        <begin position="704"/>
        <end position="735"/>
    </location>
</feature>
<evidence type="ECO:0000256" key="6">
    <source>
        <dbReference type="ARBA" id="ARBA00023136"/>
    </source>
</evidence>